<reference evidence="1" key="1">
    <citation type="submission" date="2021-06" db="EMBL/GenBank/DDBJ databases">
        <authorList>
            <person name="Kallberg Y."/>
            <person name="Tangrot J."/>
            <person name="Rosling A."/>
        </authorList>
    </citation>
    <scope>NUCLEOTIDE SEQUENCE</scope>
    <source>
        <strain evidence="1">IL203A</strain>
    </source>
</reference>
<dbReference type="Proteomes" id="UP000789702">
    <property type="component" value="Unassembled WGS sequence"/>
</dbReference>
<keyword evidence="2" id="KW-1185">Reference proteome</keyword>
<sequence>MQVRLWVVTVSLVEKEYEFKSLLLHDIEKVQSVESRRYVKEDQRKDRKALSENRPNGVK</sequence>
<dbReference type="EMBL" id="CAJVPU010002128">
    <property type="protein sequence ID" value="CAG8495485.1"/>
    <property type="molecule type" value="Genomic_DNA"/>
</dbReference>
<proteinExistence type="predicted"/>
<evidence type="ECO:0000313" key="1">
    <source>
        <dbReference type="EMBL" id="CAG8495485.1"/>
    </source>
</evidence>
<organism evidence="1 2">
    <name type="scientific">Dentiscutata heterogama</name>
    <dbReference type="NCBI Taxonomy" id="1316150"/>
    <lineage>
        <taxon>Eukaryota</taxon>
        <taxon>Fungi</taxon>
        <taxon>Fungi incertae sedis</taxon>
        <taxon>Mucoromycota</taxon>
        <taxon>Glomeromycotina</taxon>
        <taxon>Glomeromycetes</taxon>
        <taxon>Diversisporales</taxon>
        <taxon>Gigasporaceae</taxon>
        <taxon>Dentiscutata</taxon>
    </lineage>
</organism>
<evidence type="ECO:0000313" key="2">
    <source>
        <dbReference type="Proteomes" id="UP000789702"/>
    </source>
</evidence>
<protein>
    <submittedName>
        <fullName evidence="1">16275_t:CDS:1</fullName>
    </submittedName>
</protein>
<comment type="caution">
    <text evidence="1">The sequence shown here is derived from an EMBL/GenBank/DDBJ whole genome shotgun (WGS) entry which is preliminary data.</text>
</comment>
<accession>A0ACA9KV95</accession>
<gene>
    <name evidence="1" type="ORF">DHETER_LOCUS2758</name>
</gene>
<name>A0ACA9KV95_9GLOM</name>